<comment type="caution">
    <text evidence="1">The sequence shown here is derived from an EMBL/GenBank/DDBJ whole genome shotgun (WGS) entry which is preliminary data.</text>
</comment>
<sequence>MKKIASLLRRLMVVMFLFVLGMGPSVRANDSEIYQASDEKSPISQIVFQNDQIYLTINGESDQAHETILFLSKFIETTVGMPNPETENVGQVSKDLGLDYGTVSADIELEEDSSVYAVISQLQEATPGIYTEVDGMGQLVFMISQAEKTEKEDSLDIKLFEETLLSLGRKDEKTLTYEGYDFNLK</sequence>
<keyword evidence="2" id="KW-1185">Reference proteome</keyword>
<gene>
    <name evidence="1" type="ORF">HZY91_02890</name>
</gene>
<dbReference type="Proteomes" id="UP000721415">
    <property type="component" value="Unassembled WGS sequence"/>
</dbReference>
<proteinExistence type="predicted"/>
<dbReference type="EMBL" id="JACBXQ010000001">
    <property type="protein sequence ID" value="MBG9985837.1"/>
    <property type="molecule type" value="Genomic_DNA"/>
</dbReference>
<reference evidence="1 2" key="1">
    <citation type="submission" date="2020-07" db="EMBL/GenBank/DDBJ databases">
        <title>Facklamia lactis sp. nov., isolated from raw milk.</title>
        <authorList>
            <person name="Doll E.V."/>
            <person name="Huptas C."/>
            <person name="Staib L."/>
            <person name="Wenning M."/>
            <person name="Scherer S."/>
        </authorList>
    </citation>
    <scope>NUCLEOTIDE SEQUENCE [LARGE SCALE GENOMIC DNA]</scope>
    <source>
        <strain evidence="1 2">DSM 111018</strain>
    </source>
</reference>
<dbReference type="RefSeq" id="WP_197114508.1">
    <property type="nucleotide sequence ID" value="NZ_JACBXQ010000001.1"/>
</dbReference>
<evidence type="ECO:0000313" key="2">
    <source>
        <dbReference type="Proteomes" id="UP000721415"/>
    </source>
</evidence>
<name>A0ABS0LP01_9LACT</name>
<accession>A0ABS0LP01</accession>
<evidence type="ECO:0008006" key="3">
    <source>
        <dbReference type="Google" id="ProtNLM"/>
    </source>
</evidence>
<protein>
    <recommendedName>
        <fullName evidence="3">GerMN domain-containing protein</fullName>
    </recommendedName>
</protein>
<organism evidence="1 2">
    <name type="scientific">Facklamia lactis</name>
    <dbReference type="NCBI Taxonomy" id="2749967"/>
    <lineage>
        <taxon>Bacteria</taxon>
        <taxon>Bacillati</taxon>
        <taxon>Bacillota</taxon>
        <taxon>Bacilli</taxon>
        <taxon>Lactobacillales</taxon>
        <taxon>Aerococcaceae</taxon>
        <taxon>Facklamia</taxon>
    </lineage>
</organism>
<evidence type="ECO:0000313" key="1">
    <source>
        <dbReference type="EMBL" id="MBG9985837.1"/>
    </source>
</evidence>